<evidence type="ECO:0000313" key="2">
    <source>
        <dbReference type="Proteomes" id="UP000077037"/>
    </source>
</evidence>
<sequence length="123" mass="13795">MDASVEFEVYALISCYVRALNDEDRIMLQARFGVGEPIVQEITESLDGYFGRRPDIGLAPSDVAFSGKRGSQPFIDLYETNEPGFWGADCVIWVDGKPQEPTLHVELSKPDGELRLRHKYIGS</sequence>
<proteinExistence type="predicted"/>
<reference evidence="1 2" key="1">
    <citation type="submission" date="2016-03" db="EMBL/GenBank/DDBJ databases">
        <authorList>
            <consortium name="Pathogen Informatics"/>
        </authorList>
    </citation>
    <scope>NUCLEOTIDE SEQUENCE [LARGE SCALE GENOMIC DNA]</scope>
    <source>
        <strain evidence="1 2">NCTC13364</strain>
    </source>
</reference>
<name>A0A157NXF3_9BORD</name>
<dbReference type="AlphaFoldDB" id="A0A157NXF3"/>
<dbReference type="RefSeq" id="WP_156523046.1">
    <property type="nucleotide sequence ID" value="NZ_FKBS01000014.1"/>
</dbReference>
<dbReference type="EMBL" id="FKBS01000014">
    <property type="protein sequence ID" value="SAI25760.1"/>
    <property type="molecule type" value="Genomic_DNA"/>
</dbReference>
<organism evidence="1 2">
    <name type="scientific">Bordetella ansorpii</name>
    <dbReference type="NCBI Taxonomy" id="288768"/>
    <lineage>
        <taxon>Bacteria</taxon>
        <taxon>Pseudomonadati</taxon>
        <taxon>Pseudomonadota</taxon>
        <taxon>Betaproteobacteria</taxon>
        <taxon>Burkholderiales</taxon>
        <taxon>Alcaligenaceae</taxon>
        <taxon>Bordetella</taxon>
    </lineage>
</organism>
<dbReference type="OrthoDB" id="8706096at2"/>
<dbReference type="Proteomes" id="UP000077037">
    <property type="component" value="Unassembled WGS sequence"/>
</dbReference>
<gene>
    <name evidence="1" type="ORF">SAMEA1982600_02025</name>
</gene>
<evidence type="ECO:0000313" key="1">
    <source>
        <dbReference type="EMBL" id="SAI25760.1"/>
    </source>
</evidence>
<protein>
    <submittedName>
        <fullName evidence="1">Uncharacterized protein</fullName>
    </submittedName>
</protein>
<accession>A0A157NXF3</accession>